<name>A0ABS2F3D7_9ACTN</name>
<evidence type="ECO:0000256" key="7">
    <source>
        <dbReference type="SAM" id="Phobius"/>
    </source>
</evidence>
<gene>
    <name evidence="9" type="ORF">H9X80_05815</name>
</gene>
<feature type="transmembrane region" description="Helical" evidence="7">
    <location>
        <begin position="126"/>
        <end position="144"/>
    </location>
</feature>
<dbReference type="PANTHER" id="PTHR32322:SF2">
    <property type="entry name" value="EAMA DOMAIN-CONTAINING PROTEIN"/>
    <property type="match status" value="1"/>
</dbReference>
<feature type="transmembrane region" description="Helical" evidence="7">
    <location>
        <begin position="150"/>
        <end position="172"/>
    </location>
</feature>
<reference evidence="9 10" key="1">
    <citation type="journal article" date="2021" name="Sci. Rep.">
        <title>The distribution of antibiotic resistance genes in chicken gut microbiota commensals.</title>
        <authorList>
            <person name="Juricova H."/>
            <person name="Matiasovicova J."/>
            <person name="Kubasova T."/>
            <person name="Cejkova D."/>
            <person name="Rychlik I."/>
        </authorList>
    </citation>
    <scope>NUCLEOTIDE SEQUENCE [LARGE SCALE GENOMIC DNA]</scope>
    <source>
        <strain evidence="9 10">An794</strain>
    </source>
</reference>
<dbReference type="InterPro" id="IPR050638">
    <property type="entry name" value="AA-Vitamin_Transporters"/>
</dbReference>
<feature type="transmembrane region" description="Helical" evidence="7">
    <location>
        <begin position="327"/>
        <end position="343"/>
    </location>
</feature>
<feature type="domain" description="EamA" evidence="8">
    <location>
        <begin position="57"/>
        <end position="198"/>
    </location>
</feature>
<comment type="subcellular location">
    <subcellularLocation>
        <location evidence="1">Membrane</location>
        <topology evidence="1">Multi-pass membrane protein</topology>
    </subcellularLocation>
</comment>
<sequence length="344" mass="36291">MPGRPLHAGGRRARLSRAHSGGGGRVAEETLQAADSQQKESRHPGEKDLERRRRIRRGIVATLVGGTLWGLNGTVSKWLMDAYAIDPLWLVCVRELAACWLFLIAAALTARGRAQLSGVLHSPRDLLAILGVSLGAILFSQVAYLEAISWTNSATATIMQSLGMVLVLGYVCLKMRRRPRRREALGVVLALAGTYLVATGGNPAQLNLPVAGLAWGLACAAAAACLSILPAAPMARWGNFTVNGLAFLVSGVILSAVYRPWEHMPALDGVAVAVLVGCVVLGTFGAYALYLQGVKDAGSMRASLLGTIEPVTATLATVVWLGTAFSPAEIVGFVLIIAMVYLTA</sequence>
<keyword evidence="3 7" id="KW-0812">Transmembrane</keyword>
<evidence type="ECO:0000256" key="3">
    <source>
        <dbReference type="ARBA" id="ARBA00022692"/>
    </source>
</evidence>
<dbReference type="InterPro" id="IPR000620">
    <property type="entry name" value="EamA_dom"/>
</dbReference>
<dbReference type="InterPro" id="IPR037185">
    <property type="entry name" value="EmrE-like"/>
</dbReference>
<dbReference type="SUPFAM" id="SSF103481">
    <property type="entry name" value="Multidrug resistance efflux transporter EmrE"/>
    <property type="match status" value="2"/>
</dbReference>
<feature type="transmembrane region" description="Helical" evidence="7">
    <location>
        <begin position="270"/>
        <end position="290"/>
    </location>
</feature>
<feature type="transmembrane region" description="Helical" evidence="7">
    <location>
        <begin position="88"/>
        <end position="110"/>
    </location>
</feature>
<evidence type="ECO:0000256" key="4">
    <source>
        <dbReference type="ARBA" id="ARBA00022989"/>
    </source>
</evidence>
<comment type="caution">
    <text evidence="9">The sequence shown here is derived from an EMBL/GenBank/DDBJ whole genome shotgun (WGS) entry which is preliminary data.</text>
</comment>
<feature type="compositionally biased region" description="Basic and acidic residues" evidence="6">
    <location>
        <begin position="37"/>
        <end position="48"/>
    </location>
</feature>
<keyword evidence="5 7" id="KW-0472">Membrane</keyword>
<evidence type="ECO:0000313" key="10">
    <source>
        <dbReference type="Proteomes" id="UP000712527"/>
    </source>
</evidence>
<dbReference type="Pfam" id="PF00892">
    <property type="entry name" value="EamA"/>
    <property type="match status" value="2"/>
</dbReference>
<keyword evidence="10" id="KW-1185">Reference proteome</keyword>
<evidence type="ECO:0000256" key="6">
    <source>
        <dbReference type="SAM" id="MobiDB-lite"/>
    </source>
</evidence>
<evidence type="ECO:0000256" key="2">
    <source>
        <dbReference type="ARBA" id="ARBA00007362"/>
    </source>
</evidence>
<evidence type="ECO:0000313" key="9">
    <source>
        <dbReference type="EMBL" id="MBM6775054.1"/>
    </source>
</evidence>
<keyword evidence="4 7" id="KW-1133">Transmembrane helix</keyword>
<feature type="transmembrane region" description="Helical" evidence="7">
    <location>
        <begin position="58"/>
        <end position="76"/>
    </location>
</feature>
<dbReference type="Proteomes" id="UP000712527">
    <property type="component" value="Unassembled WGS sequence"/>
</dbReference>
<dbReference type="EMBL" id="JACSNQ010000010">
    <property type="protein sequence ID" value="MBM6775054.1"/>
    <property type="molecule type" value="Genomic_DNA"/>
</dbReference>
<feature type="transmembrane region" description="Helical" evidence="7">
    <location>
        <begin position="184"/>
        <end position="201"/>
    </location>
</feature>
<evidence type="ECO:0000256" key="5">
    <source>
        <dbReference type="ARBA" id="ARBA00023136"/>
    </source>
</evidence>
<evidence type="ECO:0000256" key="1">
    <source>
        <dbReference type="ARBA" id="ARBA00004141"/>
    </source>
</evidence>
<accession>A0ABS2F3D7</accession>
<evidence type="ECO:0000259" key="8">
    <source>
        <dbReference type="Pfam" id="PF00892"/>
    </source>
</evidence>
<feature type="transmembrane region" description="Helical" evidence="7">
    <location>
        <begin position="213"/>
        <end position="233"/>
    </location>
</feature>
<feature type="region of interest" description="Disordered" evidence="6">
    <location>
        <begin position="1"/>
        <end position="48"/>
    </location>
</feature>
<dbReference type="PANTHER" id="PTHR32322">
    <property type="entry name" value="INNER MEMBRANE TRANSPORTER"/>
    <property type="match status" value="1"/>
</dbReference>
<organism evidence="9 10">
    <name type="scientific">Olsenella profusa</name>
    <dbReference type="NCBI Taxonomy" id="138595"/>
    <lineage>
        <taxon>Bacteria</taxon>
        <taxon>Bacillati</taxon>
        <taxon>Actinomycetota</taxon>
        <taxon>Coriobacteriia</taxon>
        <taxon>Coriobacteriales</taxon>
        <taxon>Atopobiaceae</taxon>
        <taxon>Olsenella</taxon>
    </lineage>
</organism>
<feature type="transmembrane region" description="Helical" evidence="7">
    <location>
        <begin position="240"/>
        <end position="258"/>
    </location>
</feature>
<comment type="similarity">
    <text evidence="2">Belongs to the EamA transporter family.</text>
</comment>
<proteinExistence type="inferred from homology"/>
<protein>
    <submittedName>
        <fullName evidence="9">DMT family transporter</fullName>
    </submittedName>
</protein>
<feature type="domain" description="EamA" evidence="8">
    <location>
        <begin position="212"/>
        <end position="343"/>
    </location>
</feature>